<keyword evidence="3 6" id="KW-1133">Transmembrane helix</keyword>
<protein>
    <recommendedName>
        <fullName evidence="7">Methylamine utilisation protein MauE domain-containing protein</fullName>
    </recommendedName>
</protein>
<dbReference type="EMBL" id="BAABDE010000052">
    <property type="protein sequence ID" value="GAA3852050.1"/>
    <property type="molecule type" value="Genomic_DNA"/>
</dbReference>
<keyword evidence="4 6" id="KW-0472">Membrane</keyword>
<accession>A0ABP7JRX4</accession>
<evidence type="ECO:0000256" key="5">
    <source>
        <dbReference type="SAM" id="MobiDB-lite"/>
    </source>
</evidence>
<evidence type="ECO:0000256" key="4">
    <source>
        <dbReference type="ARBA" id="ARBA00023136"/>
    </source>
</evidence>
<keyword evidence="2 6" id="KW-0812">Transmembrane</keyword>
<evidence type="ECO:0000259" key="7">
    <source>
        <dbReference type="Pfam" id="PF07291"/>
    </source>
</evidence>
<evidence type="ECO:0000256" key="3">
    <source>
        <dbReference type="ARBA" id="ARBA00022989"/>
    </source>
</evidence>
<name>A0ABP7JRX4_9ACTN</name>
<dbReference type="Pfam" id="PF07291">
    <property type="entry name" value="MauE"/>
    <property type="match status" value="1"/>
</dbReference>
<evidence type="ECO:0000256" key="2">
    <source>
        <dbReference type="ARBA" id="ARBA00022692"/>
    </source>
</evidence>
<reference evidence="9" key="1">
    <citation type="journal article" date="2019" name="Int. J. Syst. Evol. Microbiol.">
        <title>The Global Catalogue of Microorganisms (GCM) 10K type strain sequencing project: providing services to taxonomists for standard genome sequencing and annotation.</title>
        <authorList>
            <consortium name="The Broad Institute Genomics Platform"/>
            <consortium name="The Broad Institute Genome Sequencing Center for Infectious Disease"/>
            <person name="Wu L."/>
            <person name="Ma J."/>
        </authorList>
    </citation>
    <scope>NUCLEOTIDE SEQUENCE [LARGE SCALE GENOMIC DNA]</scope>
    <source>
        <strain evidence="9">JCM 17138</strain>
    </source>
</reference>
<evidence type="ECO:0000313" key="9">
    <source>
        <dbReference type="Proteomes" id="UP001501009"/>
    </source>
</evidence>
<dbReference type="Proteomes" id="UP001501009">
    <property type="component" value="Unassembled WGS sequence"/>
</dbReference>
<proteinExistence type="predicted"/>
<dbReference type="InterPro" id="IPR009908">
    <property type="entry name" value="Methylamine_util_MauE"/>
</dbReference>
<feature type="transmembrane region" description="Helical" evidence="6">
    <location>
        <begin position="58"/>
        <end position="87"/>
    </location>
</feature>
<evidence type="ECO:0000256" key="1">
    <source>
        <dbReference type="ARBA" id="ARBA00004141"/>
    </source>
</evidence>
<feature type="region of interest" description="Disordered" evidence="5">
    <location>
        <begin position="162"/>
        <end position="183"/>
    </location>
</feature>
<feature type="compositionally biased region" description="Basic and acidic residues" evidence="5">
    <location>
        <begin position="170"/>
        <end position="183"/>
    </location>
</feature>
<feature type="domain" description="Methylamine utilisation protein MauE" evidence="7">
    <location>
        <begin position="30"/>
        <end position="156"/>
    </location>
</feature>
<comment type="subcellular location">
    <subcellularLocation>
        <location evidence="1">Membrane</location>
        <topology evidence="1">Multi-pass membrane protein</topology>
    </subcellularLocation>
</comment>
<evidence type="ECO:0000256" key="6">
    <source>
        <dbReference type="SAM" id="Phobius"/>
    </source>
</evidence>
<comment type="caution">
    <text evidence="8">The sequence shown here is derived from an EMBL/GenBank/DDBJ whole genome shotgun (WGS) entry which is preliminary data.</text>
</comment>
<gene>
    <name evidence="8" type="ORF">GCM10022403_099310</name>
</gene>
<feature type="transmembrane region" description="Helical" evidence="6">
    <location>
        <begin position="21"/>
        <end position="46"/>
    </location>
</feature>
<feature type="transmembrane region" description="Helical" evidence="6">
    <location>
        <begin position="137"/>
        <end position="156"/>
    </location>
</feature>
<evidence type="ECO:0000313" key="8">
    <source>
        <dbReference type="EMBL" id="GAA3852050.1"/>
    </source>
</evidence>
<feature type="transmembrane region" description="Helical" evidence="6">
    <location>
        <begin position="99"/>
        <end position="117"/>
    </location>
</feature>
<organism evidence="8 9">
    <name type="scientific">Streptomyces coacervatus</name>
    <dbReference type="NCBI Taxonomy" id="647381"/>
    <lineage>
        <taxon>Bacteria</taxon>
        <taxon>Bacillati</taxon>
        <taxon>Actinomycetota</taxon>
        <taxon>Actinomycetes</taxon>
        <taxon>Kitasatosporales</taxon>
        <taxon>Streptomycetaceae</taxon>
        <taxon>Streptomyces</taxon>
    </lineage>
</organism>
<keyword evidence="9" id="KW-1185">Reference proteome</keyword>
<sequence>MLLMFARMRCRFGERAYSSRLPPAPSVQIMVLRIVLGAVYTAMALGQLASLGRMPGILAAYGLVTGAAAISLAVALIAGELVCGVGLLARPRSKALPPVWVFTAVSVVWSLLAVQAFARELTVANCGCFGSYLFQRLSWFVLVQDALTLVYAGLLLRGVRRRPSPPAEPASRESRAVMEEADS</sequence>